<keyword evidence="4" id="KW-1133">Transmembrane helix</keyword>
<evidence type="ECO:0000256" key="1">
    <source>
        <dbReference type="ARBA" id="ARBA00004418"/>
    </source>
</evidence>
<comment type="subcellular location">
    <subcellularLocation>
        <location evidence="1">Periplasm</location>
    </subcellularLocation>
</comment>
<feature type="domain" description="Solute-binding protein family 3/N-terminal" evidence="5">
    <location>
        <begin position="38"/>
        <end position="269"/>
    </location>
</feature>
<reference evidence="6 7" key="1">
    <citation type="submission" date="2024-09" db="EMBL/GenBank/DDBJ databases">
        <authorList>
            <person name="Sun Q."/>
            <person name="Mori K."/>
        </authorList>
    </citation>
    <scope>NUCLEOTIDE SEQUENCE [LARGE SCALE GENOMIC DNA]</scope>
    <source>
        <strain evidence="6 7">CECT 8064</strain>
    </source>
</reference>
<dbReference type="PANTHER" id="PTHR30024">
    <property type="entry name" value="ALIPHATIC SULFONATES-BINDING PROTEIN-RELATED"/>
    <property type="match status" value="1"/>
</dbReference>
<accession>A0ABV5HK61</accession>
<dbReference type="SMART" id="SM00062">
    <property type="entry name" value="PBPb"/>
    <property type="match status" value="1"/>
</dbReference>
<evidence type="ECO:0000313" key="7">
    <source>
        <dbReference type="Proteomes" id="UP001589645"/>
    </source>
</evidence>
<proteinExistence type="inferred from homology"/>
<evidence type="ECO:0000259" key="5">
    <source>
        <dbReference type="SMART" id="SM00062"/>
    </source>
</evidence>
<comment type="caution">
    <text evidence="6">The sequence shown here is derived from an EMBL/GenBank/DDBJ whole genome shotgun (WGS) entry which is preliminary data.</text>
</comment>
<dbReference type="Gene3D" id="3.40.190.10">
    <property type="entry name" value="Periplasmic binding protein-like II"/>
    <property type="match status" value="2"/>
</dbReference>
<dbReference type="RefSeq" id="WP_390189600.1">
    <property type="nucleotide sequence ID" value="NZ_JBHMEP010000001.1"/>
</dbReference>
<dbReference type="SUPFAM" id="SSF53850">
    <property type="entry name" value="Periplasmic binding protein-like II"/>
    <property type="match status" value="1"/>
</dbReference>
<dbReference type="EMBL" id="JBHMEP010000001">
    <property type="protein sequence ID" value="MFB9133956.1"/>
    <property type="molecule type" value="Genomic_DNA"/>
</dbReference>
<dbReference type="Pfam" id="PF09084">
    <property type="entry name" value="NMT1"/>
    <property type="match status" value="1"/>
</dbReference>
<evidence type="ECO:0000256" key="3">
    <source>
        <dbReference type="ARBA" id="ARBA00022729"/>
    </source>
</evidence>
<dbReference type="PANTHER" id="PTHR30024:SF47">
    <property type="entry name" value="TAURINE-BINDING PERIPLASMIC PROTEIN"/>
    <property type="match status" value="1"/>
</dbReference>
<feature type="transmembrane region" description="Helical" evidence="4">
    <location>
        <begin position="7"/>
        <end position="28"/>
    </location>
</feature>
<dbReference type="InterPro" id="IPR015168">
    <property type="entry name" value="SsuA/THI5"/>
</dbReference>
<protein>
    <submittedName>
        <fullName evidence="6">ABC transporter substrate-binding protein</fullName>
    </submittedName>
</protein>
<evidence type="ECO:0000313" key="6">
    <source>
        <dbReference type="EMBL" id="MFB9133956.1"/>
    </source>
</evidence>
<sequence length="334" mass="37289">MGKSQKIAFWGGLAFVIIAGFVMVGTFLNQESDRARRSVKIAVSQTPLSAPFLIAQNNKLFQKQGIDVSLIPCFGGVACAKSLFDGQVDFATASESVVMFQSFKHDDIRLIASFVESDNDLKLLALKNQNIHSIQDLYGKRVGVIKASASEFYLDSILIANNVTDMAYTKVYLPPQELMNSLLSYQLDAISIWEPYGYKTTISSASDVTNLGLQGIYQLSFNLISRQQLIAELGDETHKVLSALDEAISWIQAHPEEARAIIARQLDVPANQLKWSWDDYVFRLSLGNALLTNLQLQARWAIEKQLVPNQQPDYRSIFASKPFEDALDIKVKTR</sequence>
<keyword evidence="3" id="KW-0732">Signal</keyword>
<keyword evidence="4" id="KW-0812">Transmembrane</keyword>
<organism evidence="6 7">
    <name type="scientific">Vibrio olivae</name>
    <dbReference type="NCBI Taxonomy" id="1243002"/>
    <lineage>
        <taxon>Bacteria</taxon>
        <taxon>Pseudomonadati</taxon>
        <taxon>Pseudomonadota</taxon>
        <taxon>Gammaproteobacteria</taxon>
        <taxon>Vibrionales</taxon>
        <taxon>Vibrionaceae</taxon>
        <taxon>Vibrio</taxon>
    </lineage>
</organism>
<name>A0ABV5HK61_9VIBR</name>
<dbReference type="InterPro" id="IPR001638">
    <property type="entry name" value="Solute-binding_3/MltF_N"/>
</dbReference>
<evidence type="ECO:0000256" key="4">
    <source>
        <dbReference type="SAM" id="Phobius"/>
    </source>
</evidence>
<dbReference type="Proteomes" id="UP001589645">
    <property type="component" value="Unassembled WGS sequence"/>
</dbReference>
<evidence type="ECO:0000256" key="2">
    <source>
        <dbReference type="ARBA" id="ARBA00010742"/>
    </source>
</evidence>
<comment type="similarity">
    <text evidence="2">Belongs to the bacterial solute-binding protein SsuA/TauA family.</text>
</comment>
<gene>
    <name evidence="6" type="ORF">ACFFUV_03105</name>
</gene>
<keyword evidence="7" id="KW-1185">Reference proteome</keyword>
<keyword evidence="4" id="KW-0472">Membrane</keyword>